<reference evidence="3 5" key="2">
    <citation type="submission" date="2021-03" db="EMBL/GenBank/DDBJ databases">
        <title>Genomic Encyclopedia of Type Strains, Phase IV (KMG-IV): sequencing the most valuable type-strain genomes for metagenomic binning, comparative biology and taxonomic classification.</title>
        <authorList>
            <person name="Goeker M."/>
        </authorList>
    </citation>
    <scope>NUCLEOTIDE SEQUENCE [LARGE SCALE GENOMIC DNA]</scope>
    <source>
        <strain evidence="3 5">DSM 40499</strain>
    </source>
</reference>
<evidence type="ECO:0000313" key="5">
    <source>
        <dbReference type="Proteomes" id="UP001519309"/>
    </source>
</evidence>
<dbReference type="EMBL" id="CP016279">
    <property type="protein sequence ID" value="ANP52334.1"/>
    <property type="molecule type" value="Genomic_DNA"/>
</dbReference>
<evidence type="ECO:0000313" key="2">
    <source>
        <dbReference type="EMBL" id="ANP52334.1"/>
    </source>
</evidence>
<reference evidence="2 4" key="1">
    <citation type="submission" date="2016-06" db="EMBL/GenBank/DDBJ databases">
        <title>Complete genome sequence of Streptomyces griseochromogenes ATCC 14511, the Blasticidin S producer.</title>
        <authorList>
            <person name="Wu L."/>
        </authorList>
    </citation>
    <scope>NUCLEOTIDE SEQUENCE [LARGE SCALE GENOMIC DNA]</scope>
    <source>
        <strain evidence="2 4">ATCC 14511</strain>
    </source>
</reference>
<protein>
    <submittedName>
        <fullName evidence="2">Uncharacterized protein</fullName>
    </submittedName>
</protein>
<dbReference type="RefSeq" id="WP_067308264.1">
    <property type="nucleotide sequence ID" value="NZ_CP016279.1"/>
</dbReference>
<evidence type="ECO:0000313" key="4">
    <source>
        <dbReference type="Proteomes" id="UP000092659"/>
    </source>
</evidence>
<dbReference type="Proteomes" id="UP001519309">
    <property type="component" value="Unassembled WGS sequence"/>
</dbReference>
<keyword evidence="5" id="KW-1185">Reference proteome</keyword>
<organism evidence="2 4">
    <name type="scientific">Streptomyces griseochromogenes</name>
    <dbReference type="NCBI Taxonomy" id="68214"/>
    <lineage>
        <taxon>Bacteria</taxon>
        <taxon>Bacillati</taxon>
        <taxon>Actinomycetota</taxon>
        <taxon>Actinomycetes</taxon>
        <taxon>Kitasatosporales</taxon>
        <taxon>Streptomycetaceae</taxon>
        <taxon>Streptomyces</taxon>
    </lineage>
</organism>
<accession>A0A1B1B0J3</accession>
<dbReference type="OrthoDB" id="4191322at2"/>
<evidence type="ECO:0000256" key="1">
    <source>
        <dbReference type="SAM" id="MobiDB-lite"/>
    </source>
</evidence>
<name>A0A1B1B0J3_9ACTN</name>
<evidence type="ECO:0000313" key="3">
    <source>
        <dbReference type="EMBL" id="MBP2055751.1"/>
    </source>
</evidence>
<feature type="region of interest" description="Disordered" evidence="1">
    <location>
        <begin position="1"/>
        <end position="23"/>
    </location>
</feature>
<dbReference type="AlphaFoldDB" id="A0A1B1B0J3"/>
<proteinExistence type="predicted"/>
<dbReference type="EMBL" id="JAGGLP010000033">
    <property type="protein sequence ID" value="MBP2055751.1"/>
    <property type="molecule type" value="Genomic_DNA"/>
</dbReference>
<sequence>MAHIGFDDDYDFPPEMPFGGRRGPVTETVAVVLPATDSGTLRMTVQVHDSLPRPVPGEDGGPRRR</sequence>
<gene>
    <name evidence="2" type="ORF">AVL59_24805</name>
    <name evidence="3" type="ORF">J2Z21_008767</name>
</gene>
<dbReference type="STRING" id="68214.AVL59_24805"/>
<dbReference type="KEGG" id="sgs:AVL59_24805"/>
<dbReference type="Proteomes" id="UP000092659">
    <property type="component" value="Chromosome"/>
</dbReference>